<accession>H1XVL1</accession>
<dbReference type="Proteomes" id="UP000004671">
    <property type="component" value="Chromosome"/>
</dbReference>
<proteinExistence type="predicted"/>
<keyword evidence="1" id="KW-0472">Membrane</keyword>
<dbReference type="PaxDb" id="880073-Calab_3307"/>
<dbReference type="AlphaFoldDB" id="H1XVL1"/>
<organism evidence="3 4">
    <name type="scientific">Caldithrix abyssi DSM 13497</name>
    <dbReference type="NCBI Taxonomy" id="880073"/>
    <lineage>
        <taxon>Bacteria</taxon>
        <taxon>Pseudomonadati</taxon>
        <taxon>Calditrichota</taxon>
        <taxon>Calditrichia</taxon>
        <taxon>Calditrichales</taxon>
        <taxon>Calditrichaceae</taxon>
        <taxon>Caldithrix</taxon>
    </lineage>
</organism>
<feature type="transmembrane region" description="Helical" evidence="1">
    <location>
        <begin position="20"/>
        <end position="40"/>
    </location>
</feature>
<dbReference type="EMBL" id="CP018099">
    <property type="protein sequence ID" value="APF18953.1"/>
    <property type="molecule type" value="Genomic_DNA"/>
</dbReference>
<feature type="transmembrane region" description="Helical" evidence="1">
    <location>
        <begin position="52"/>
        <end position="72"/>
    </location>
</feature>
<evidence type="ECO:0000256" key="1">
    <source>
        <dbReference type="SAM" id="Phobius"/>
    </source>
</evidence>
<gene>
    <name evidence="2" type="ORF">Cabys_2204</name>
    <name evidence="3" type="ORF">Calab_3307</name>
</gene>
<reference evidence="3 4" key="1">
    <citation type="submission" date="2011-09" db="EMBL/GenBank/DDBJ databases">
        <title>The permanent draft genome of Caldithrix abyssi DSM 13497.</title>
        <authorList>
            <consortium name="US DOE Joint Genome Institute (JGI-PGF)"/>
            <person name="Lucas S."/>
            <person name="Han J."/>
            <person name="Lapidus A."/>
            <person name="Bruce D."/>
            <person name="Goodwin L."/>
            <person name="Pitluck S."/>
            <person name="Peters L."/>
            <person name="Kyrpides N."/>
            <person name="Mavromatis K."/>
            <person name="Ivanova N."/>
            <person name="Mikhailova N."/>
            <person name="Chertkov O."/>
            <person name="Detter J.C."/>
            <person name="Tapia R."/>
            <person name="Han C."/>
            <person name="Land M."/>
            <person name="Hauser L."/>
            <person name="Markowitz V."/>
            <person name="Cheng J.-F."/>
            <person name="Hugenholtz P."/>
            <person name="Woyke T."/>
            <person name="Wu D."/>
            <person name="Spring S."/>
            <person name="Brambilla E."/>
            <person name="Klenk H.-P."/>
            <person name="Eisen J.A."/>
        </authorList>
    </citation>
    <scope>NUCLEOTIDE SEQUENCE [LARGE SCALE GENOMIC DNA]</scope>
    <source>
        <strain evidence="3 4">DSM 13497</strain>
    </source>
</reference>
<keyword evidence="1" id="KW-0812">Transmembrane</keyword>
<keyword evidence="4" id="KW-1185">Reference proteome</keyword>
<sequence length="118" mass="13900">MFLRFLPMIFADLLFAAHVMRFQGLYPALAVVLLLGTLFIRRAWVPGLWQVLLLLAIGEWLRVTAMFIRFRLAMDLPYIRLLIIMGLVILFFVFVIFWWQNDKIQAYFKNKSETGKGD</sequence>
<dbReference type="RefSeq" id="WP_006930304.1">
    <property type="nucleotide sequence ID" value="NZ_CM001402.1"/>
</dbReference>
<protein>
    <recommendedName>
        <fullName evidence="6">Transmembrane protein</fullName>
    </recommendedName>
</protein>
<dbReference type="InParanoid" id="H1XVL1"/>
<dbReference type="Proteomes" id="UP000183868">
    <property type="component" value="Chromosome"/>
</dbReference>
<evidence type="ECO:0008006" key="6">
    <source>
        <dbReference type="Google" id="ProtNLM"/>
    </source>
</evidence>
<dbReference type="STRING" id="880073.Cabys_2204"/>
<evidence type="ECO:0000313" key="2">
    <source>
        <dbReference type="EMBL" id="APF18953.1"/>
    </source>
</evidence>
<dbReference type="HOGENOM" id="CLU_2068766_0_0_0"/>
<reference evidence="2 5" key="2">
    <citation type="submission" date="2016-11" db="EMBL/GenBank/DDBJ databases">
        <title>Genomic analysis of Caldithrix abyssi and proposal of a novel bacterial phylum Caldithrichaeota.</title>
        <authorList>
            <person name="Kublanov I."/>
            <person name="Sigalova O."/>
            <person name="Gavrilov S."/>
            <person name="Lebedinsky A."/>
            <person name="Ivanova N."/>
            <person name="Daum C."/>
            <person name="Reddy T."/>
            <person name="Klenk H.P."/>
            <person name="Goker M."/>
            <person name="Reva O."/>
            <person name="Miroshnichenko M."/>
            <person name="Kyprides N."/>
            <person name="Woyke T."/>
            <person name="Gelfand M."/>
        </authorList>
    </citation>
    <scope>NUCLEOTIDE SEQUENCE [LARGE SCALE GENOMIC DNA]</scope>
    <source>
        <strain evidence="2 5">LF13</strain>
    </source>
</reference>
<dbReference type="EMBL" id="CM001402">
    <property type="protein sequence ID" value="EHO42911.1"/>
    <property type="molecule type" value="Genomic_DNA"/>
</dbReference>
<keyword evidence="1" id="KW-1133">Transmembrane helix</keyword>
<dbReference type="KEGG" id="caby:Cabys_2204"/>
<evidence type="ECO:0000313" key="3">
    <source>
        <dbReference type="EMBL" id="EHO42911.1"/>
    </source>
</evidence>
<name>H1XVL1_CALAY</name>
<evidence type="ECO:0000313" key="5">
    <source>
        <dbReference type="Proteomes" id="UP000183868"/>
    </source>
</evidence>
<evidence type="ECO:0000313" key="4">
    <source>
        <dbReference type="Proteomes" id="UP000004671"/>
    </source>
</evidence>
<feature type="transmembrane region" description="Helical" evidence="1">
    <location>
        <begin position="78"/>
        <end position="99"/>
    </location>
</feature>